<reference evidence="1 2" key="1">
    <citation type="submission" date="2018-07" db="EMBL/GenBank/DDBJ databases">
        <title>A draft genome of a endophytic bacteria, a new species of Pedobacter.</title>
        <authorList>
            <person name="Zhang Z.D."/>
            <person name="Chen Z.J."/>
        </authorList>
    </citation>
    <scope>NUCLEOTIDE SEQUENCE [LARGE SCALE GENOMIC DNA]</scope>
    <source>
        <strain evidence="1 2">RS10</strain>
    </source>
</reference>
<evidence type="ECO:0000313" key="2">
    <source>
        <dbReference type="Proteomes" id="UP000252081"/>
    </source>
</evidence>
<dbReference type="SUPFAM" id="SSF48452">
    <property type="entry name" value="TPR-like"/>
    <property type="match status" value="1"/>
</dbReference>
<comment type="caution">
    <text evidence="1">The sequence shown here is derived from an EMBL/GenBank/DDBJ whole genome shotgun (WGS) entry which is preliminary data.</text>
</comment>
<evidence type="ECO:0000313" key="1">
    <source>
        <dbReference type="EMBL" id="RBQ11344.1"/>
    </source>
</evidence>
<proteinExistence type="predicted"/>
<dbReference type="Proteomes" id="UP000252081">
    <property type="component" value="Unassembled WGS sequence"/>
</dbReference>
<accession>A0A366LDJ4</accession>
<dbReference type="RefSeq" id="WP_113947258.1">
    <property type="nucleotide sequence ID" value="NZ_QNQU01000002.1"/>
</dbReference>
<dbReference type="EMBL" id="QNQU01000002">
    <property type="protein sequence ID" value="RBQ11344.1"/>
    <property type="molecule type" value="Genomic_DNA"/>
</dbReference>
<dbReference type="Gene3D" id="1.25.40.10">
    <property type="entry name" value="Tetratricopeptide repeat domain"/>
    <property type="match status" value="1"/>
</dbReference>
<dbReference type="InterPro" id="IPR011990">
    <property type="entry name" value="TPR-like_helical_dom_sf"/>
</dbReference>
<protein>
    <recommendedName>
        <fullName evidence="3">Tetratricopeptide repeat protein</fullName>
    </recommendedName>
</protein>
<gene>
    <name evidence="1" type="ORF">DRW42_02440</name>
</gene>
<dbReference type="AlphaFoldDB" id="A0A366LDJ4"/>
<sequence>MAICDRLLAFNAEDIYVLAQKARIELKRKHDKEAAVFVSQALALNPDDDSAMEAKAMVDYFAGRKKESLASLARIRAHETKSGDSTISKRLSPIITGSEIYR</sequence>
<organism evidence="1 2">
    <name type="scientific">Pedobacter miscanthi</name>
    <dbReference type="NCBI Taxonomy" id="2259170"/>
    <lineage>
        <taxon>Bacteria</taxon>
        <taxon>Pseudomonadati</taxon>
        <taxon>Bacteroidota</taxon>
        <taxon>Sphingobacteriia</taxon>
        <taxon>Sphingobacteriales</taxon>
        <taxon>Sphingobacteriaceae</taxon>
        <taxon>Pedobacter</taxon>
    </lineage>
</organism>
<keyword evidence="2" id="KW-1185">Reference proteome</keyword>
<evidence type="ECO:0008006" key="3">
    <source>
        <dbReference type="Google" id="ProtNLM"/>
    </source>
</evidence>
<name>A0A366LDJ4_9SPHI</name>